<dbReference type="FunFam" id="2.60.40.10:FF:000552">
    <property type="entry name" value="Related to glucoamylase"/>
    <property type="match status" value="1"/>
</dbReference>
<dbReference type="EnsemblPlants" id="TraesCS3A02G369900.1">
    <property type="protein sequence ID" value="TraesCS3A02G369900.1"/>
    <property type="gene ID" value="TraesCS3A02G369900"/>
</dbReference>
<reference evidence="3" key="2">
    <citation type="submission" date="2018-10" db="UniProtKB">
        <authorList>
            <consortium name="EnsemblPlants"/>
        </authorList>
    </citation>
    <scope>IDENTIFICATION</scope>
</reference>
<evidence type="ECO:0000256" key="1">
    <source>
        <dbReference type="SAM" id="MobiDB-lite"/>
    </source>
</evidence>
<name>A0A3B6EMF0_WHEAT</name>
<dbReference type="OrthoDB" id="550577at2759"/>
<proteinExistence type="predicted"/>
<dbReference type="SMR" id="A0A3B6EMF0"/>
<dbReference type="Proteomes" id="UP000019116">
    <property type="component" value="Chromosome 3A"/>
</dbReference>
<dbReference type="InterPro" id="IPR002044">
    <property type="entry name" value="CBM20"/>
</dbReference>
<keyword evidence="4" id="KW-1185">Reference proteome</keyword>
<dbReference type="PANTHER" id="PTHR15048">
    <property type="entry name" value="STARCH-BINDING DOMAIN-CONTAINING PROTEIN 1"/>
    <property type="match status" value="1"/>
</dbReference>
<feature type="region of interest" description="Disordered" evidence="1">
    <location>
        <begin position="1"/>
        <end position="120"/>
    </location>
</feature>
<feature type="domain" description="CBM20" evidence="2">
    <location>
        <begin position="210"/>
        <end position="312"/>
    </location>
</feature>
<dbReference type="SMART" id="SM01065">
    <property type="entry name" value="CBM_2"/>
    <property type="match status" value="1"/>
</dbReference>
<dbReference type="Pfam" id="PF00686">
    <property type="entry name" value="CBM_20"/>
    <property type="match status" value="1"/>
</dbReference>
<accession>A0A3B6EMF0</accession>
<dbReference type="SUPFAM" id="SSF49452">
    <property type="entry name" value="Starch-binding domain-like"/>
    <property type="match status" value="1"/>
</dbReference>
<dbReference type="GO" id="GO:2001070">
    <property type="term" value="F:starch binding"/>
    <property type="evidence" value="ECO:0007669"/>
    <property type="project" value="InterPro"/>
</dbReference>
<sequence>MTGPLGARGSRRETRRAPPPRPNCLPGSSSHHGHTRTRARRSPETSTAAAQPAFTDHCAAQLPPRHSAPEERARRRRRHGSRGGGRGVPRRRGARAGTSRPPGPAPRRRRGTRHPTEVPRCGVARRNPLRALAQRRGDRAGGNLLRNSCASASLALLCSAPAQSRQLFSHTISVGSAQIAQAADEDVASVRVVLMMAFGPASPAVPPPTDGHASTVRVTFVLEKKCAFGQRFLVVGDDPALGLWDPAKATALDWSEGHVWTARADLPANRLVEFKFLLQDPSGHVRWQHGGNRALQVTEASSALVVYEDWDDAGCQEVSEAALHLPIGAEGTDALLLADDGRTDVDDQATYEGFMHAEKARAAAEASLHADTMWLNGANRPQFTLQKDERIPEVLRRRANMAAAQNGGLASAGKDGDDIILYEEDANRPASMFENDMVWIRKALQGLLRNLGFHIGTTKT</sequence>
<reference evidence="3" key="1">
    <citation type="submission" date="2018-08" db="EMBL/GenBank/DDBJ databases">
        <authorList>
            <person name="Rossello M."/>
        </authorList>
    </citation>
    <scope>NUCLEOTIDE SEQUENCE [LARGE SCALE GENOMIC DNA]</scope>
    <source>
        <strain evidence="3">cv. Chinese Spring</strain>
    </source>
</reference>
<dbReference type="InterPro" id="IPR013784">
    <property type="entry name" value="Carb-bd-like_fold"/>
</dbReference>
<dbReference type="Gramene" id="TraesCS3A02G369900.1">
    <property type="protein sequence ID" value="TraesCS3A02G369900.1"/>
    <property type="gene ID" value="TraesCS3A02G369900"/>
</dbReference>
<dbReference type="CDD" id="cd05467">
    <property type="entry name" value="CBM20"/>
    <property type="match status" value="1"/>
</dbReference>
<dbReference type="Gramene" id="TraesCS3A03G0877200.1">
    <property type="protein sequence ID" value="TraesCS3A03G0877200.1.CDS"/>
    <property type="gene ID" value="TraesCS3A03G0877200"/>
</dbReference>
<protein>
    <recommendedName>
        <fullName evidence="2">CBM20 domain-containing protein</fullName>
    </recommendedName>
</protein>
<feature type="compositionally biased region" description="Basic residues" evidence="1">
    <location>
        <begin position="31"/>
        <end position="40"/>
    </location>
</feature>
<dbReference type="PROSITE" id="PS51166">
    <property type="entry name" value="CBM20"/>
    <property type="match status" value="1"/>
</dbReference>
<dbReference type="Gramene" id="TraesWEE_scaffold_037784_01G000200.1">
    <property type="protein sequence ID" value="TraesWEE_scaffold_037784_01G000200.1"/>
    <property type="gene ID" value="TraesWEE_scaffold_037784_01G000200"/>
</dbReference>
<organism evidence="3">
    <name type="scientific">Triticum aestivum</name>
    <name type="common">Wheat</name>
    <dbReference type="NCBI Taxonomy" id="4565"/>
    <lineage>
        <taxon>Eukaryota</taxon>
        <taxon>Viridiplantae</taxon>
        <taxon>Streptophyta</taxon>
        <taxon>Embryophyta</taxon>
        <taxon>Tracheophyta</taxon>
        <taxon>Spermatophyta</taxon>
        <taxon>Magnoliopsida</taxon>
        <taxon>Liliopsida</taxon>
        <taxon>Poales</taxon>
        <taxon>Poaceae</taxon>
        <taxon>BOP clade</taxon>
        <taxon>Pooideae</taxon>
        <taxon>Triticodae</taxon>
        <taxon>Triticeae</taxon>
        <taxon>Triticinae</taxon>
        <taxon>Triticum</taxon>
    </lineage>
</organism>
<gene>
    <name evidence="3" type="primary">LOC123062649</name>
</gene>
<dbReference type="PANTHER" id="PTHR15048:SF0">
    <property type="entry name" value="STARCH-BINDING DOMAIN-CONTAINING PROTEIN 1"/>
    <property type="match status" value="1"/>
</dbReference>
<dbReference type="InterPro" id="IPR013783">
    <property type="entry name" value="Ig-like_fold"/>
</dbReference>
<dbReference type="Gramene" id="TraesCLE_scaffold_066721_01G000300.1">
    <property type="protein sequence ID" value="TraesCLE_scaffold_066721_01G000300.1"/>
    <property type="gene ID" value="TraesCLE_scaffold_066721_01G000300"/>
</dbReference>
<dbReference type="Gramene" id="TraesCAD_scaffold_028582_01G000200.1">
    <property type="protein sequence ID" value="TraesCAD_scaffold_028582_01G000200.1"/>
    <property type="gene ID" value="TraesCAD_scaffold_028582_01G000200"/>
</dbReference>
<evidence type="ECO:0000259" key="2">
    <source>
        <dbReference type="PROSITE" id="PS51166"/>
    </source>
</evidence>
<evidence type="ECO:0000313" key="4">
    <source>
        <dbReference type="Proteomes" id="UP000019116"/>
    </source>
</evidence>
<dbReference type="Gene3D" id="2.60.40.10">
    <property type="entry name" value="Immunoglobulins"/>
    <property type="match status" value="1"/>
</dbReference>
<dbReference type="STRING" id="4565.A0A3B6EMF0"/>
<dbReference type="AlphaFoldDB" id="A0A3B6EMF0"/>
<evidence type="ECO:0000313" key="3">
    <source>
        <dbReference type="EnsemblPlants" id="TraesCS3A02G369900.1"/>
    </source>
</evidence>
<dbReference type="Gramene" id="TraesROB_scaffold_039188_01G000300.1">
    <property type="protein sequence ID" value="TraesROB_scaffold_039188_01G000300.1"/>
    <property type="gene ID" value="TraesROB_scaffold_039188_01G000300"/>
</dbReference>